<dbReference type="Pfam" id="PF12269">
    <property type="entry name" value="CpG_bind_C"/>
    <property type="match status" value="1"/>
</dbReference>
<sequence>MSFYYLNVFLINLSDINMGEDTSYCICRSSDTSRFMIGCDSCNEWYHGDCISITEQLAKTITKFYCLMCRDRNPSLKIQYHKDSGSKSTSKQGTVRRKKQPPSKSNKTARFEDDTSPEKMDFEDENDEEFDDDDDGDETFRIENELSEKNNRKSKPKSRPSRKKTNTTSSDNKRGSKKTHRQRERERDVYEVDDGLRQCYGPGCINIARRGSKYCSDNCGIKLATNRIIEILPERIRFWQSTSSSADVFSNRELDAIRTEGETAKRLLEELDGKQKELEAMIAEAKKLPPISEDEVDEETGDELMTYCVTCGHEVASRTALRHMERCFNKFESQISFGGVYKTKVEGVFCDVFNPHQKTYCMRLKVLCPEHTKEQKIPDNEVCGYPLVTNCFELTGTYCRLPKKKCMRHYCWEKLRRAEIDMEKVQKWLKLEELFEKEQKIRYTLQNRGAVLGLLLHHTVIHD</sequence>
<dbReference type="AlphaFoldDB" id="T1KQN3"/>
<keyword evidence="3" id="KW-0479">Metal-binding</keyword>
<dbReference type="SUPFAM" id="SSF57903">
    <property type="entry name" value="FYVE/PHD zinc finger"/>
    <property type="match status" value="1"/>
</dbReference>
<evidence type="ECO:0000313" key="15">
    <source>
        <dbReference type="EnsemblMetazoa" id="tetur18g00550.1"/>
    </source>
</evidence>
<feature type="domain" description="PHD-type" evidence="14">
    <location>
        <begin position="22"/>
        <end position="72"/>
    </location>
</feature>
<dbReference type="EMBL" id="CAEY01000378">
    <property type="status" value="NOT_ANNOTATED_CDS"/>
    <property type="molecule type" value="Genomic_DNA"/>
</dbReference>
<evidence type="ECO:0000256" key="10">
    <source>
        <dbReference type="ARBA" id="ARBA00023828"/>
    </source>
</evidence>
<evidence type="ECO:0000259" key="14">
    <source>
        <dbReference type="PROSITE" id="PS50016"/>
    </source>
</evidence>
<keyword evidence="16" id="KW-1185">Reference proteome</keyword>
<proteinExistence type="predicted"/>
<dbReference type="InterPro" id="IPR022056">
    <property type="entry name" value="CpG-bd_C"/>
</dbReference>
<dbReference type="PANTHER" id="PTHR46174">
    <property type="entry name" value="CXXC-TYPE ZINC FINGER PROTEIN 1"/>
    <property type="match status" value="1"/>
</dbReference>
<keyword evidence="7" id="KW-0238">DNA-binding</keyword>
<dbReference type="Pfam" id="PF00628">
    <property type="entry name" value="PHD"/>
    <property type="match status" value="1"/>
</dbReference>
<evidence type="ECO:0000256" key="9">
    <source>
        <dbReference type="ARBA" id="ARBA00023242"/>
    </source>
</evidence>
<dbReference type="PROSITE" id="PS50016">
    <property type="entry name" value="ZF_PHD_2"/>
    <property type="match status" value="1"/>
</dbReference>
<evidence type="ECO:0000256" key="6">
    <source>
        <dbReference type="ARBA" id="ARBA00023015"/>
    </source>
</evidence>
<dbReference type="InterPro" id="IPR019786">
    <property type="entry name" value="Zinc_finger_PHD-type_CS"/>
</dbReference>
<keyword evidence="4 12" id="KW-0863">Zinc-finger</keyword>
<feature type="compositionally biased region" description="Basic residues" evidence="13">
    <location>
        <begin position="152"/>
        <end position="165"/>
    </location>
</feature>
<evidence type="ECO:0000256" key="2">
    <source>
        <dbReference type="ARBA" id="ARBA00022553"/>
    </source>
</evidence>
<dbReference type="SMART" id="SM00249">
    <property type="entry name" value="PHD"/>
    <property type="match status" value="1"/>
</dbReference>
<dbReference type="InterPro" id="IPR037869">
    <property type="entry name" value="Spp1/CFP1"/>
</dbReference>
<keyword evidence="9" id="KW-0539">Nucleus</keyword>
<keyword evidence="5" id="KW-0862">Zinc</keyword>
<evidence type="ECO:0000256" key="8">
    <source>
        <dbReference type="ARBA" id="ARBA00023163"/>
    </source>
</evidence>
<evidence type="ECO:0000256" key="12">
    <source>
        <dbReference type="PROSITE-ProRule" id="PRU00146"/>
    </source>
</evidence>
<dbReference type="GO" id="GO:0045893">
    <property type="term" value="P:positive regulation of DNA-templated transcription"/>
    <property type="evidence" value="ECO:0007669"/>
    <property type="project" value="TreeGrafter"/>
</dbReference>
<evidence type="ECO:0000256" key="3">
    <source>
        <dbReference type="ARBA" id="ARBA00022723"/>
    </source>
</evidence>
<dbReference type="InterPro" id="IPR011011">
    <property type="entry name" value="Znf_FYVE_PHD"/>
</dbReference>
<reference evidence="16" key="1">
    <citation type="submission" date="2011-08" db="EMBL/GenBank/DDBJ databases">
        <authorList>
            <person name="Rombauts S."/>
        </authorList>
    </citation>
    <scope>NUCLEOTIDE SEQUENCE</scope>
    <source>
        <strain evidence="16">London</strain>
    </source>
</reference>
<dbReference type="InterPro" id="IPR019787">
    <property type="entry name" value="Znf_PHD-finger"/>
</dbReference>
<dbReference type="InterPro" id="IPR001965">
    <property type="entry name" value="Znf_PHD"/>
</dbReference>
<dbReference type="PROSITE" id="PS01359">
    <property type="entry name" value="ZF_PHD_1"/>
    <property type="match status" value="1"/>
</dbReference>
<name>T1KQN3_TETUR</name>
<evidence type="ECO:0000256" key="7">
    <source>
        <dbReference type="ARBA" id="ARBA00023125"/>
    </source>
</evidence>
<dbReference type="CDD" id="cd15553">
    <property type="entry name" value="PHD_Cfp1"/>
    <property type="match status" value="1"/>
</dbReference>
<keyword evidence="2" id="KW-0597">Phosphoprotein</keyword>
<dbReference type="InterPro" id="IPR013083">
    <property type="entry name" value="Znf_RING/FYVE/PHD"/>
</dbReference>
<evidence type="ECO:0000256" key="1">
    <source>
        <dbReference type="ARBA" id="ARBA00004123"/>
    </source>
</evidence>
<comment type="subcellular location">
    <subcellularLocation>
        <location evidence="1">Nucleus</location>
    </subcellularLocation>
</comment>
<evidence type="ECO:0000256" key="13">
    <source>
        <dbReference type="SAM" id="MobiDB-lite"/>
    </source>
</evidence>
<evidence type="ECO:0000256" key="11">
    <source>
        <dbReference type="ARBA" id="ARBA00081451"/>
    </source>
</evidence>
<evidence type="ECO:0000313" key="16">
    <source>
        <dbReference type="Proteomes" id="UP000015104"/>
    </source>
</evidence>
<dbReference type="Proteomes" id="UP000015104">
    <property type="component" value="Unassembled WGS sequence"/>
</dbReference>
<organism evidence="15 16">
    <name type="scientific">Tetranychus urticae</name>
    <name type="common">Two-spotted spider mite</name>
    <dbReference type="NCBI Taxonomy" id="32264"/>
    <lineage>
        <taxon>Eukaryota</taxon>
        <taxon>Metazoa</taxon>
        <taxon>Ecdysozoa</taxon>
        <taxon>Arthropoda</taxon>
        <taxon>Chelicerata</taxon>
        <taxon>Arachnida</taxon>
        <taxon>Acari</taxon>
        <taxon>Acariformes</taxon>
        <taxon>Trombidiformes</taxon>
        <taxon>Prostigmata</taxon>
        <taxon>Eleutherengona</taxon>
        <taxon>Raphignathae</taxon>
        <taxon>Tetranychoidea</taxon>
        <taxon>Tetranychidae</taxon>
        <taxon>Tetranychus</taxon>
    </lineage>
</organism>
<dbReference type="Gene3D" id="3.30.40.10">
    <property type="entry name" value="Zinc/RING finger domain, C3HC4 (zinc finger)"/>
    <property type="match status" value="1"/>
</dbReference>
<protein>
    <recommendedName>
        <fullName evidence="10">CXXC-type zinc finger protein 1</fullName>
    </recommendedName>
    <alternativeName>
        <fullName evidence="11">PHD finger and CXXC domain-containing protein 1</fullName>
    </alternativeName>
</protein>
<feature type="region of interest" description="Disordered" evidence="13">
    <location>
        <begin position="79"/>
        <end position="189"/>
    </location>
</feature>
<dbReference type="eggNOG" id="KOG1632">
    <property type="taxonomic scope" value="Eukaryota"/>
</dbReference>
<dbReference type="STRING" id="32264.T1KQN3"/>
<keyword evidence="8" id="KW-0804">Transcription</keyword>
<feature type="compositionally biased region" description="Basic and acidic residues" evidence="13">
    <location>
        <begin position="109"/>
        <end position="120"/>
    </location>
</feature>
<dbReference type="EnsemblMetazoa" id="tetur18g00550.1">
    <property type="protein sequence ID" value="tetur18g00550.1"/>
    <property type="gene ID" value="tetur18g00550"/>
</dbReference>
<dbReference type="FunFam" id="3.30.40.10:FF:000138">
    <property type="entry name" value="CXXC-type zinc finger protein 1"/>
    <property type="match status" value="1"/>
</dbReference>
<dbReference type="GO" id="GO:0048188">
    <property type="term" value="C:Set1C/COMPASS complex"/>
    <property type="evidence" value="ECO:0007669"/>
    <property type="project" value="InterPro"/>
</dbReference>
<evidence type="ECO:0000256" key="4">
    <source>
        <dbReference type="ARBA" id="ARBA00022771"/>
    </source>
</evidence>
<reference evidence="15" key="2">
    <citation type="submission" date="2015-06" db="UniProtKB">
        <authorList>
            <consortium name="EnsemblMetazoa"/>
        </authorList>
    </citation>
    <scope>IDENTIFICATION</scope>
</reference>
<feature type="compositionally biased region" description="Basic and acidic residues" evidence="13">
    <location>
        <begin position="138"/>
        <end position="151"/>
    </location>
</feature>
<accession>T1KQN3</accession>
<evidence type="ECO:0000256" key="5">
    <source>
        <dbReference type="ARBA" id="ARBA00022833"/>
    </source>
</evidence>
<feature type="compositionally biased region" description="Acidic residues" evidence="13">
    <location>
        <begin position="121"/>
        <end position="137"/>
    </location>
</feature>
<dbReference type="PANTHER" id="PTHR46174:SF1">
    <property type="entry name" value="CXXC-TYPE ZINC FINGER PROTEIN 1"/>
    <property type="match status" value="1"/>
</dbReference>
<dbReference type="HOGENOM" id="CLU_025011_1_0_1"/>
<dbReference type="GO" id="GO:0008270">
    <property type="term" value="F:zinc ion binding"/>
    <property type="evidence" value="ECO:0007669"/>
    <property type="project" value="UniProtKB-KW"/>
</dbReference>
<keyword evidence="6" id="KW-0805">Transcription regulation</keyword>
<dbReference type="GO" id="GO:0003677">
    <property type="term" value="F:DNA binding"/>
    <property type="evidence" value="ECO:0007669"/>
    <property type="project" value="UniProtKB-KW"/>
</dbReference>